<feature type="region of interest" description="Disordered" evidence="1">
    <location>
        <begin position="1"/>
        <end position="21"/>
    </location>
</feature>
<evidence type="ECO:0000313" key="3">
    <source>
        <dbReference type="Proteomes" id="UP001597369"/>
    </source>
</evidence>
<comment type="caution">
    <text evidence="2">The sequence shown here is derived from an EMBL/GenBank/DDBJ whole genome shotgun (WGS) entry which is preliminary data.</text>
</comment>
<gene>
    <name evidence="2" type="ORF">ACFSKU_05875</name>
</gene>
<organism evidence="2 3">
    <name type="scientific">Pontibacter silvestris</name>
    <dbReference type="NCBI Taxonomy" id="2305183"/>
    <lineage>
        <taxon>Bacteria</taxon>
        <taxon>Pseudomonadati</taxon>
        <taxon>Bacteroidota</taxon>
        <taxon>Cytophagia</taxon>
        <taxon>Cytophagales</taxon>
        <taxon>Hymenobacteraceae</taxon>
        <taxon>Pontibacter</taxon>
    </lineage>
</organism>
<dbReference type="Proteomes" id="UP001597369">
    <property type="component" value="Unassembled WGS sequence"/>
</dbReference>
<evidence type="ECO:0000313" key="2">
    <source>
        <dbReference type="EMBL" id="MFD2066406.1"/>
    </source>
</evidence>
<dbReference type="RefSeq" id="WP_229960123.1">
    <property type="nucleotide sequence ID" value="NZ_JAJJWI010000007.1"/>
</dbReference>
<dbReference type="EMBL" id="JBHUHV010000019">
    <property type="protein sequence ID" value="MFD2066406.1"/>
    <property type="molecule type" value="Genomic_DNA"/>
</dbReference>
<protein>
    <recommendedName>
        <fullName evidence="4">YtxH-like protein</fullName>
    </recommendedName>
</protein>
<evidence type="ECO:0008006" key="4">
    <source>
        <dbReference type="Google" id="ProtNLM"/>
    </source>
</evidence>
<evidence type="ECO:0000256" key="1">
    <source>
        <dbReference type="SAM" id="MobiDB-lite"/>
    </source>
</evidence>
<feature type="compositionally biased region" description="Polar residues" evidence="1">
    <location>
        <begin position="1"/>
        <end position="17"/>
    </location>
</feature>
<accession>A0ABW4WW07</accession>
<sequence length="92" mass="9621">MATTNKTMQSSTDLQGTTGKGALGNIGDKLQQFGGTASQKFNGLSTTQKVVGGSILALGAGWVAMNSMDKNTSRKLKSKGEELLKKKKQQSA</sequence>
<feature type="region of interest" description="Disordered" evidence="1">
    <location>
        <begin position="72"/>
        <end position="92"/>
    </location>
</feature>
<keyword evidence="3" id="KW-1185">Reference proteome</keyword>
<proteinExistence type="predicted"/>
<reference evidence="3" key="1">
    <citation type="journal article" date="2019" name="Int. J. Syst. Evol. Microbiol.">
        <title>The Global Catalogue of Microorganisms (GCM) 10K type strain sequencing project: providing services to taxonomists for standard genome sequencing and annotation.</title>
        <authorList>
            <consortium name="The Broad Institute Genomics Platform"/>
            <consortium name="The Broad Institute Genome Sequencing Center for Infectious Disease"/>
            <person name="Wu L."/>
            <person name="Ma J."/>
        </authorList>
    </citation>
    <scope>NUCLEOTIDE SEQUENCE [LARGE SCALE GENOMIC DNA]</scope>
    <source>
        <strain evidence="3">JCM 16545</strain>
    </source>
</reference>
<name>A0ABW4WW07_9BACT</name>